<feature type="compositionally biased region" description="Basic and acidic residues" evidence="4">
    <location>
        <begin position="437"/>
        <end position="446"/>
    </location>
</feature>
<evidence type="ECO:0000313" key="5">
    <source>
        <dbReference type="Ensembl" id="ENSGGOP00000028847.1"/>
    </source>
</evidence>
<feature type="region of interest" description="Disordered" evidence="4">
    <location>
        <begin position="405"/>
        <end position="473"/>
    </location>
</feature>
<feature type="compositionally biased region" description="Basic and acidic residues" evidence="4">
    <location>
        <begin position="58"/>
        <end position="101"/>
    </location>
</feature>
<dbReference type="Proteomes" id="UP000001519">
    <property type="component" value="Chromosome 11"/>
</dbReference>
<protein>
    <submittedName>
        <fullName evidence="5">Spliceosome associated factor 1, recruiter of U4/U6.U5 tri-snRNP</fullName>
    </submittedName>
</protein>
<feature type="region of interest" description="Disordered" evidence="4">
    <location>
        <begin position="293"/>
        <end position="315"/>
    </location>
</feature>
<dbReference type="GeneTree" id="ENSGT00390000007071"/>
<gene>
    <name evidence="5" type="primary">SART1</name>
</gene>
<evidence type="ECO:0000313" key="6">
    <source>
        <dbReference type="Proteomes" id="UP000001519"/>
    </source>
</evidence>
<comment type="similarity">
    <text evidence="2">Belongs to the SNU66/SART1 family.</text>
</comment>
<evidence type="ECO:0000256" key="1">
    <source>
        <dbReference type="ARBA" id="ARBA00004123"/>
    </source>
</evidence>
<feature type="region of interest" description="Disordered" evidence="4">
    <location>
        <begin position="548"/>
        <end position="580"/>
    </location>
</feature>
<proteinExistence type="inferred from homology"/>
<keyword evidence="3" id="KW-0539">Nucleus</keyword>
<dbReference type="PANTHER" id="PTHR14152">
    <property type="entry name" value="SQUAMOUS CELL CARCINOMA ANTIGEN RECOGNISED BY CYTOTOXIC T LYMPHOCYTES"/>
    <property type="match status" value="1"/>
</dbReference>
<organism evidence="5 6">
    <name type="scientific">Gorilla gorilla gorilla</name>
    <name type="common">Western lowland gorilla</name>
    <dbReference type="NCBI Taxonomy" id="9595"/>
    <lineage>
        <taxon>Eukaryota</taxon>
        <taxon>Metazoa</taxon>
        <taxon>Chordata</taxon>
        <taxon>Craniata</taxon>
        <taxon>Vertebrata</taxon>
        <taxon>Euteleostomi</taxon>
        <taxon>Mammalia</taxon>
        <taxon>Eutheria</taxon>
        <taxon>Euarchontoglires</taxon>
        <taxon>Primates</taxon>
        <taxon>Haplorrhini</taxon>
        <taxon>Catarrhini</taxon>
        <taxon>Hominidae</taxon>
        <taxon>Gorilla</taxon>
    </lineage>
</organism>
<reference evidence="5 6" key="2">
    <citation type="journal article" date="2012" name="Nature">
        <title>Insights into hominid evolution from the gorilla genome sequence.</title>
        <authorList>
            <person name="Scally A."/>
            <person name="Dutheil J.Y."/>
            <person name="Hillier L.W."/>
            <person name="Jordan G.E."/>
            <person name="Goodhead I."/>
            <person name="Herrero J."/>
            <person name="Hobolth A."/>
            <person name="Lappalainen T."/>
            <person name="Mailund T."/>
            <person name="Marques-Bonet T."/>
            <person name="McCarthy S."/>
            <person name="Montgomery S.H."/>
            <person name="Schwalie P.C."/>
            <person name="Tang Y.A."/>
            <person name="Ward M.C."/>
            <person name="Xue Y."/>
            <person name="Yngvadottir B."/>
            <person name="Alkan C."/>
            <person name="Andersen L.N."/>
            <person name="Ayub Q."/>
            <person name="Ball E.V."/>
            <person name="Beal K."/>
            <person name="Bradley B.J."/>
            <person name="Chen Y."/>
            <person name="Clee C.M."/>
            <person name="Fitzgerald S."/>
            <person name="Graves T.A."/>
            <person name="Gu Y."/>
            <person name="Heath P."/>
            <person name="Heger A."/>
            <person name="Karakoc E."/>
            <person name="Kolb-Kokocinski A."/>
            <person name="Laird G.K."/>
            <person name="Lunter G."/>
            <person name="Meader S."/>
            <person name="Mort M."/>
            <person name="Mullikin J.C."/>
            <person name="Munch K."/>
            <person name="O'Connor T.D."/>
            <person name="Phillips A.D."/>
            <person name="Prado-Martinez J."/>
            <person name="Rogers A.S."/>
            <person name="Sajjadian S."/>
            <person name="Schmidt D."/>
            <person name="Shaw K."/>
            <person name="Simpson J.T."/>
            <person name="Stenson P.D."/>
            <person name="Turner D.J."/>
            <person name="Vigilant L."/>
            <person name="Vilella A.J."/>
            <person name="Whitener W."/>
            <person name="Zhu B."/>
            <person name="Cooper D.N."/>
            <person name="de Jong P."/>
            <person name="Dermitzakis E.T."/>
            <person name="Eichler E.E."/>
            <person name="Flicek P."/>
            <person name="Goldman N."/>
            <person name="Mundy N.I."/>
            <person name="Ning Z."/>
            <person name="Odom D.T."/>
            <person name="Ponting C.P."/>
            <person name="Quail M.A."/>
            <person name="Ryder O.A."/>
            <person name="Searle S.M."/>
            <person name="Warren W.C."/>
            <person name="Wilson R.K."/>
            <person name="Schierup M.H."/>
            <person name="Rogers J."/>
            <person name="Tyler-Smith C."/>
            <person name="Durbin R."/>
        </authorList>
    </citation>
    <scope>NUCLEOTIDE SEQUENCE [LARGE SCALE GENOMIC DNA]</scope>
</reference>
<reference evidence="5" key="3">
    <citation type="submission" date="2025-08" db="UniProtKB">
        <authorList>
            <consortium name="Ensembl"/>
        </authorList>
    </citation>
    <scope>IDENTIFICATION</scope>
</reference>
<reference evidence="5" key="4">
    <citation type="submission" date="2025-09" db="UniProtKB">
        <authorList>
            <consortium name="Ensembl"/>
        </authorList>
    </citation>
    <scope>IDENTIFICATION</scope>
</reference>
<dbReference type="Pfam" id="PF03343">
    <property type="entry name" value="SART-1"/>
    <property type="match status" value="1"/>
</dbReference>
<feature type="compositionally biased region" description="Basic residues" evidence="4">
    <location>
        <begin position="32"/>
        <end position="42"/>
    </location>
</feature>
<evidence type="ECO:0000256" key="2">
    <source>
        <dbReference type="ARBA" id="ARBA00006076"/>
    </source>
</evidence>
<dbReference type="GO" id="GO:0005634">
    <property type="term" value="C:nucleus"/>
    <property type="evidence" value="ECO:0007669"/>
    <property type="project" value="UniProtKB-SubCell"/>
</dbReference>
<dbReference type="Bgee" id="ENSGGOG00000009457">
    <property type="expression patterns" value="Expressed in cerebellum and 5 other cell types or tissues"/>
</dbReference>
<feature type="region of interest" description="Disordered" evidence="4">
    <location>
        <begin position="323"/>
        <end position="342"/>
    </location>
</feature>
<feature type="region of interest" description="Disordered" evidence="4">
    <location>
        <begin position="1"/>
        <end position="115"/>
    </location>
</feature>
<sequence length="776" mass="87801">MGSSKKHRGEKEAAGTTAAAGTGGATEQPPRHREHKKHKHRSGGSGGSGGERRKRSRERGGERGSGRRGAEAEARSSTHGRERSQAEPSERRVKREKRDDGYEAGEEAGKLRAKLGLKPLEVNAIKKEAGTKDEPVTADVINPMALRQREELREKLAAAKEKRLLNQKLGKIKTLGEDDPWLDDTAAWIERSRQLQKEKDLAEKRAKLLEEMDQEFGVSTLVEEEFGQRRQDLYSARDLQGLTVEHAIDSFREGETMILTLKDKGVLQEEEDVLVNVNLVDKERAEKNVELRKKKPDYLPYAEDESVDDLAQQKPRSILSKYDEELEGERPHSFRLEQGGTADGLRERELEEIRAKLRLQAQSLSTVGPRLASEYLTPEEMVTFKKTKRRVKKIRKKEKEVVVRADDLLPLGDQTQDGDFERPPSLRLRGRGRRRPVPSDDTRVENMDISDEEEGGAPPPGSPQVLEEDEAELELQKQLEKGRRLRQLQQLQQLRDSGEKVVEIVKKLESRQRGWEEDEDPERKGAIVFNATSEFCRTLGEIPTYGLAGNREEQEELMDFERDEERSANGGSESDGEENIGWSTVNLDEEKQQQDFSASSTTILDEEPIVNRGLAAALLLCQNKGLLETTVQKVARVKAPNKSLPSAVYCIEDKMAIDDKYSRREEYRGFTQDFKEKDGYKPDVKIEYVDETGRKLTPKEAFRQLSHRFHGKGSGKMKTERRMKKLDEEALLKKMSSSDTPLGTVALLQEKQKAQKTPYIVLSGSGKSMNANTITK</sequence>
<dbReference type="Ensembl" id="ENSGGOT00000042988.1">
    <property type="protein sequence ID" value="ENSGGOP00000028847.1"/>
    <property type="gene ID" value="ENSGGOG00000009457.4"/>
</dbReference>
<dbReference type="AlphaFoldDB" id="A0A2I2Y1T5"/>
<name>A0A2I2Y1T5_GORGO</name>
<evidence type="ECO:0000256" key="3">
    <source>
        <dbReference type="ARBA" id="ARBA00023242"/>
    </source>
</evidence>
<dbReference type="GO" id="GO:0000398">
    <property type="term" value="P:mRNA splicing, via spliceosome"/>
    <property type="evidence" value="ECO:0007669"/>
    <property type="project" value="InterPro"/>
</dbReference>
<comment type="subcellular location">
    <subcellularLocation>
        <location evidence="1">Nucleus</location>
    </subcellularLocation>
</comment>
<evidence type="ECO:0000256" key="4">
    <source>
        <dbReference type="SAM" id="MobiDB-lite"/>
    </source>
</evidence>
<dbReference type="EMBL" id="CABD030079770">
    <property type="status" value="NOT_ANNOTATED_CDS"/>
    <property type="molecule type" value="Genomic_DNA"/>
</dbReference>
<dbReference type="InterPro" id="IPR005011">
    <property type="entry name" value="SNU66/SART1"/>
</dbReference>
<reference evidence="6" key="1">
    <citation type="submission" date="2011-05" db="EMBL/GenBank/DDBJ databases">
        <title>Insights into the evolution of the great apes provided by the gorilla genome.</title>
        <authorList>
            <person name="Scally A."/>
        </authorList>
    </citation>
    <scope>NUCLEOTIDE SEQUENCE [LARGE SCALE GENOMIC DNA]</scope>
</reference>
<accession>A0A2I2Y1T5</accession>
<dbReference type="PANTHER" id="PTHR14152:SF5">
    <property type="entry name" value="U4_U6.U5 TRI-SNRNP-ASSOCIATED PROTEIN 1"/>
    <property type="match status" value="1"/>
</dbReference>
<keyword evidence="6" id="KW-1185">Reference proteome</keyword>